<evidence type="ECO:0000313" key="2">
    <source>
        <dbReference type="Proteomes" id="UP000187283"/>
    </source>
</evidence>
<organism evidence="1 2">
    <name type="scientific">Smittium culicis</name>
    <dbReference type="NCBI Taxonomy" id="133412"/>
    <lineage>
        <taxon>Eukaryota</taxon>
        <taxon>Fungi</taxon>
        <taxon>Fungi incertae sedis</taxon>
        <taxon>Zoopagomycota</taxon>
        <taxon>Kickxellomycotina</taxon>
        <taxon>Harpellomycetes</taxon>
        <taxon>Harpellales</taxon>
        <taxon>Legeriomycetaceae</taxon>
        <taxon>Smittium</taxon>
    </lineage>
</organism>
<reference evidence="1 2" key="1">
    <citation type="submission" date="2017-01" db="EMBL/GenBank/DDBJ databases">
        <authorList>
            <person name="Mah S.A."/>
            <person name="Swanson W.J."/>
            <person name="Moy G.W."/>
            <person name="Vacquier V.D."/>
        </authorList>
    </citation>
    <scope>NUCLEOTIDE SEQUENCE [LARGE SCALE GENOMIC DNA]</scope>
    <source>
        <strain evidence="1 2">GSMNP</strain>
    </source>
</reference>
<name>A0A1R1Y4E0_9FUNG</name>
<dbReference type="Proteomes" id="UP000187283">
    <property type="component" value="Unassembled WGS sequence"/>
</dbReference>
<evidence type="ECO:0000313" key="1">
    <source>
        <dbReference type="EMBL" id="OMJ21847.1"/>
    </source>
</evidence>
<dbReference type="AlphaFoldDB" id="A0A1R1Y4E0"/>
<gene>
    <name evidence="1" type="ORF">AYI70_g3232</name>
</gene>
<dbReference type="EMBL" id="LSSN01000905">
    <property type="protein sequence ID" value="OMJ21847.1"/>
    <property type="molecule type" value="Genomic_DNA"/>
</dbReference>
<proteinExistence type="predicted"/>
<keyword evidence="2" id="KW-1185">Reference proteome</keyword>
<comment type="caution">
    <text evidence="1">The sequence shown here is derived from an EMBL/GenBank/DDBJ whole genome shotgun (WGS) entry which is preliminary data.</text>
</comment>
<accession>A0A1R1Y4E0</accession>
<sequence length="68" mass="7750">MCFKLFDFYQASVKRDCNSVHANPPSPQKKVTSTGCDSLIVIEIAQIPIKFDENTMYLNFKFLDKCAV</sequence>
<protein>
    <submittedName>
        <fullName evidence="1">Uncharacterized protein</fullName>
    </submittedName>
</protein>